<dbReference type="RefSeq" id="WP_014214183.1">
    <property type="nucleotide sequence ID" value="NC_016604.1"/>
</dbReference>
<dbReference type="HOGENOM" id="CLU_1925277_0_0_11"/>
<sequence>MVTERRRCSWHDIELNAAGMCDECSQVMPVAQPSTVVVFKDGNDQGYREWVRLHKGGYVLNIERTLNANNVILHQASCPSINGEPARGDVFVGDSYIKVCASRKPELEQWADENAVGTDIKWCQLTSCFGF</sequence>
<organism evidence="1 2">
    <name type="scientific">Mycolicibacterium rhodesiae (strain NBB3)</name>
    <name type="common">Mycobacterium rhodesiae</name>
    <dbReference type="NCBI Taxonomy" id="710685"/>
    <lineage>
        <taxon>Bacteria</taxon>
        <taxon>Bacillati</taxon>
        <taxon>Actinomycetota</taxon>
        <taxon>Actinomycetes</taxon>
        <taxon>Mycobacteriales</taxon>
        <taxon>Mycobacteriaceae</taxon>
        <taxon>Mycolicibacterium</taxon>
    </lineage>
</organism>
<dbReference type="EMBL" id="CP003169">
    <property type="protein sequence ID" value="AEV76446.1"/>
    <property type="molecule type" value="Genomic_DNA"/>
</dbReference>
<protein>
    <submittedName>
        <fullName evidence="1">Uncharacterized protein</fullName>
    </submittedName>
</protein>
<accession>G8RRE3</accession>
<keyword evidence="2" id="KW-1185">Reference proteome</keyword>
<name>G8RRE3_MYCRN</name>
<dbReference type="eggNOG" id="ENOG502ZJKR">
    <property type="taxonomic scope" value="Bacteria"/>
</dbReference>
<proteinExistence type="predicted"/>
<evidence type="ECO:0000313" key="2">
    <source>
        <dbReference type="Proteomes" id="UP000005442"/>
    </source>
</evidence>
<dbReference type="Proteomes" id="UP000005442">
    <property type="component" value="Chromosome"/>
</dbReference>
<dbReference type="AlphaFoldDB" id="G8RRE3"/>
<dbReference type="PATRIC" id="fig|710685.3.peg.6009"/>
<evidence type="ECO:0000313" key="1">
    <source>
        <dbReference type="EMBL" id="AEV76446.1"/>
    </source>
</evidence>
<reference evidence="1 2" key="1">
    <citation type="submission" date="2011-12" db="EMBL/GenBank/DDBJ databases">
        <title>Complete sequence of Mycobacterium rhodesiae NBB3.</title>
        <authorList>
            <consortium name="US DOE Joint Genome Institute"/>
            <person name="Lucas S."/>
            <person name="Han J."/>
            <person name="Lapidus A."/>
            <person name="Cheng J.-F."/>
            <person name="Goodwin L."/>
            <person name="Pitluck S."/>
            <person name="Peters L."/>
            <person name="Mikhailova N."/>
            <person name="Gu W."/>
            <person name="Detter J.C."/>
            <person name="Han C."/>
            <person name="Tapia R."/>
            <person name="Land M."/>
            <person name="Hauser L."/>
            <person name="Kyrpides N."/>
            <person name="Ivanova N."/>
            <person name="Pagani I."/>
            <person name="Mattes T."/>
            <person name="Holmes A."/>
            <person name="Rutledge P."/>
            <person name="Paulsen I."/>
            <person name="Coleman N."/>
            <person name="Woyke T."/>
        </authorList>
    </citation>
    <scope>NUCLEOTIDE SEQUENCE [LARGE SCALE GENOMIC DNA]</scope>
    <source>
        <strain evidence="1 2">NBB3</strain>
    </source>
</reference>
<dbReference type="STRING" id="710685.MycrhN_5984"/>
<dbReference type="KEGG" id="mrh:MycrhN_5984"/>
<dbReference type="OrthoDB" id="3692101at2"/>
<gene>
    <name evidence="1" type="ordered locus">MycrhN_5984</name>
</gene>